<evidence type="ECO:0000256" key="5">
    <source>
        <dbReference type="ARBA" id="ARBA00022989"/>
    </source>
</evidence>
<feature type="transmembrane region" description="Helical" evidence="7">
    <location>
        <begin position="273"/>
        <end position="293"/>
    </location>
</feature>
<reference evidence="11" key="1">
    <citation type="journal article" date="2019" name="Int. J. Syst. Evol. Microbiol.">
        <title>The Global Catalogue of Microorganisms (GCM) 10K type strain sequencing project: providing services to taxonomists for standard genome sequencing and annotation.</title>
        <authorList>
            <consortium name="The Broad Institute Genomics Platform"/>
            <consortium name="The Broad Institute Genome Sequencing Center for Infectious Disease"/>
            <person name="Wu L."/>
            <person name="Ma J."/>
        </authorList>
    </citation>
    <scope>NUCLEOTIDE SEQUENCE [LARGE SCALE GENOMIC DNA]</scope>
    <source>
        <strain evidence="11">JCM 12165</strain>
    </source>
</reference>
<sequence>MTVEPGTTTVPGPRPAVAPGVRRRARPARAARRSCRRSLGLLFWLSAGWLGLVVLGAITAPLLPIADPAAQNYQAIAVPPGSPGHPLGTDRLGRDLLARAIFGARISLIVTTSAVTIGLVVGGLLGMLAGYYRGITERLVVAATDAMMAFPALVLLLALMATLGASVQNLIIGLGVLGIPAFVRLTRANTLVYAQREFIVAARSLGALNRRILAREIVPNILPAVGAYAFLVVALLIVAEGSLSFLGVGVPPPASSWGLMIAEGRDSLKQTPWVAFIPSAFMFLTVLSFNLIGDRLREESDVRETTL</sequence>
<dbReference type="PROSITE" id="PS50928">
    <property type="entry name" value="ABC_TM1"/>
    <property type="match status" value="1"/>
</dbReference>
<feature type="transmembrane region" description="Helical" evidence="7">
    <location>
        <begin position="139"/>
        <end position="161"/>
    </location>
</feature>
<evidence type="ECO:0000313" key="11">
    <source>
        <dbReference type="Proteomes" id="UP001597145"/>
    </source>
</evidence>
<evidence type="ECO:0000256" key="3">
    <source>
        <dbReference type="ARBA" id="ARBA00022475"/>
    </source>
</evidence>
<comment type="subcellular location">
    <subcellularLocation>
        <location evidence="1 7">Cell membrane</location>
        <topology evidence="1 7">Multi-pass membrane protein</topology>
    </subcellularLocation>
</comment>
<evidence type="ECO:0000256" key="7">
    <source>
        <dbReference type="RuleBase" id="RU363032"/>
    </source>
</evidence>
<dbReference type="RefSeq" id="WP_343978466.1">
    <property type="nucleotide sequence ID" value="NZ_BAAAJG010000010.1"/>
</dbReference>
<keyword evidence="4 7" id="KW-0812">Transmembrane</keyword>
<dbReference type="CDD" id="cd06261">
    <property type="entry name" value="TM_PBP2"/>
    <property type="match status" value="1"/>
</dbReference>
<organism evidence="10 11">
    <name type="scientific">Pseudonocardia aurantiaca</name>
    <dbReference type="NCBI Taxonomy" id="75290"/>
    <lineage>
        <taxon>Bacteria</taxon>
        <taxon>Bacillati</taxon>
        <taxon>Actinomycetota</taxon>
        <taxon>Actinomycetes</taxon>
        <taxon>Pseudonocardiales</taxon>
        <taxon>Pseudonocardiaceae</taxon>
        <taxon>Pseudonocardia</taxon>
    </lineage>
</organism>
<feature type="transmembrane region" description="Helical" evidence="7">
    <location>
        <begin position="217"/>
        <end position="239"/>
    </location>
</feature>
<evidence type="ECO:0000256" key="2">
    <source>
        <dbReference type="ARBA" id="ARBA00022448"/>
    </source>
</evidence>
<keyword evidence="2 7" id="KW-0813">Transport</keyword>
<comment type="caution">
    <text evidence="10">The sequence shown here is derived from an EMBL/GenBank/DDBJ whole genome shotgun (WGS) entry which is preliminary data.</text>
</comment>
<keyword evidence="6 7" id="KW-0472">Membrane</keyword>
<dbReference type="InterPro" id="IPR035906">
    <property type="entry name" value="MetI-like_sf"/>
</dbReference>
<dbReference type="Pfam" id="PF00528">
    <property type="entry name" value="BPD_transp_1"/>
    <property type="match status" value="1"/>
</dbReference>
<feature type="transmembrane region" description="Helical" evidence="7">
    <location>
        <begin position="167"/>
        <end position="186"/>
    </location>
</feature>
<dbReference type="Proteomes" id="UP001597145">
    <property type="component" value="Unassembled WGS sequence"/>
</dbReference>
<evidence type="ECO:0000259" key="9">
    <source>
        <dbReference type="PROSITE" id="PS50928"/>
    </source>
</evidence>
<evidence type="ECO:0000256" key="6">
    <source>
        <dbReference type="ARBA" id="ARBA00023136"/>
    </source>
</evidence>
<feature type="region of interest" description="Disordered" evidence="8">
    <location>
        <begin position="1"/>
        <end position="29"/>
    </location>
</feature>
<gene>
    <name evidence="10" type="ORF">ACFSCY_25330</name>
</gene>
<protein>
    <submittedName>
        <fullName evidence="10">ABC transporter permease</fullName>
    </submittedName>
</protein>
<name>A0ABW4FQ74_9PSEU</name>
<evidence type="ECO:0000256" key="1">
    <source>
        <dbReference type="ARBA" id="ARBA00004651"/>
    </source>
</evidence>
<keyword evidence="5 7" id="KW-1133">Transmembrane helix</keyword>
<feature type="compositionally biased region" description="Low complexity" evidence="8">
    <location>
        <begin position="1"/>
        <end position="20"/>
    </location>
</feature>
<feature type="transmembrane region" description="Helical" evidence="7">
    <location>
        <begin position="106"/>
        <end position="132"/>
    </location>
</feature>
<evidence type="ECO:0000313" key="10">
    <source>
        <dbReference type="EMBL" id="MFD1532750.1"/>
    </source>
</evidence>
<dbReference type="PANTHER" id="PTHR43386:SF25">
    <property type="entry name" value="PEPTIDE ABC TRANSPORTER PERMEASE PROTEIN"/>
    <property type="match status" value="1"/>
</dbReference>
<proteinExistence type="inferred from homology"/>
<comment type="similarity">
    <text evidence="7">Belongs to the binding-protein-dependent transport system permease family.</text>
</comment>
<evidence type="ECO:0000256" key="8">
    <source>
        <dbReference type="SAM" id="MobiDB-lite"/>
    </source>
</evidence>
<accession>A0ABW4FQ74</accession>
<dbReference type="PANTHER" id="PTHR43386">
    <property type="entry name" value="OLIGOPEPTIDE TRANSPORT SYSTEM PERMEASE PROTEIN APPC"/>
    <property type="match status" value="1"/>
</dbReference>
<keyword evidence="11" id="KW-1185">Reference proteome</keyword>
<dbReference type="SUPFAM" id="SSF161098">
    <property type="entry name" value="MetI-like"/>
    <property type="match status" value="1"/>
</dbReference>
<dbReference type="Gene3D" id="1.10.3720.10">
    <property type="entry name" value="MetI-like"/>
    <property type="match status" value="1"/>
</dbReference>
<keyword evidence="3" id="KW-1003">Cell membrane</keyword>
<dbReference type="InterPro" id="IPR000515">
    <property type="entry name" value="MetI-like"/>
</dbReference>
<dbReference type="InterPro" id="IPR050366">
    <property type="entry name" value="BP-dependent_transpt_permease"/>
</dbReference>
<feature type="domain" description="ABC transmembrane type-1" evidence="9">
    <location>
        <begin position="104"/>
        <end position="293"/>
    </location>
</feature>
<feature type="transmembrane region" description="Helical" evidence="7">
    <location>
        <begin position="39"/>
        <end position="63"/>
    </location>
</feature>
<evidence type="ECO:0000256" key="4">
    <source>
        <dbReference type="ARBA" id="ARBA00022692"/>
    </source>
</evidence>
<dbReference type="EMBL" id="JBHUCP010000019">
    <property type="protein sequence ID" value="MFD1532750.1"/>
    <property type="molecule type" value="Genomic_DNA"/>
</dbReference>